<gene>
    <name evidence="1" type="ORF">BpHYR1_041696</name>
</gene>
<dbReference type="Proteomes" id="UP000276133">
    <property type="component" value="Unassembled WGS sequence"/>
</dbReference>
<proteinExistence type="predicted"/>
<keyword evidence="2" id="KW-1185">Reference proteome</keyword>
<dbReference type="EMBL" id="REGN01007802">
    <property type="protein sequence ID" value="RNA05262.1"/>
    <property type="molecule type" value="Genomic_DNA"/>
</dbReference>
<protein>
    <submittedName>
        <fullName evidence="1">Uncharacterized protein</fullName>
    </submittedName>
</protein>
<organism evidence="1 2">
    <name type="scientific">Brachionus plicatilis</name>
    <name type="common">Marine rotifer</name>
    <name type="synonym">Brachionus muelleri</name>
    <dbReference type="NCBI Taxonomy" id="10195"/>
    <lineage>
        <taxon>Eukaryota</taxon>
        <taxon>Metazoa</taxon>
        <taxon>Spiralia</taxon>
        <taxon>Gnathifera</taxon>
        <taxon>Rotifera</taxon>
        <taxon>Eurotatoria</taxon>
        <taxon>Monogononta</taxon>
        <taxon>Pseudotrocha</taxon>
        <taxon>Ploima</taxon>
        <taxon>Brachionidae</taxon>
        <taxon>Brachionus</taxon>
    </lineage>
</organism>
<evidence type="ECO:0000313" key="2">
    <source>
        <dbReference type="Proteomes" id="UP000276133"/>
    </source>
</evidence>
<evidence type="ECO:0000313" key="1">
    <source>
        <dbReference type="EMBL" id="RNA05262.1"/>
    </source>
</evidence>
<dbReference type="AlphaFoldDB" id="A0A3M7Q242"/>
<accession>A0A3M7Q242</accession>
<name>A0A3M7Q242_BRAPC</name>
<sequence length="59" mass="7065">MKFEIFCIHNHQGTRTCFMTNDYSVDSIIIEFYRKKEGVKVVLQPTPSFMRDILLKFTF</sequence>
<comment type="caution">
    <text evidence="1">The sequence shown here is derived from an EMBL/GenBank/DDBJ whole genome shotgun (WGS) entry which is preliminary data.</text>
</comment>
<reference evidence="1 2" key="1">
    <citation type="journal article" date="2018" name="Sci. Rep.">
        <title>Genomic signatures of local adaptation to the degree of environmental predictability in rotifers.</title>
        <authorList>
            <person name="Franch-Gras L."/>
            <person name="Hahn C."/>
            <person name="Garcia-Roger E.M."/>
            <person name="Carmona M.J."/>
            <person name="Serra M."/>
            <person name="Gomez A."/>
        </authorList>
    </citation>
    <scope>NUCLEOTIDE SEQUENCE [LARGE SCALE GENOMIC DNA]</scope>
    <source>
        <strain evidence="1">HYR1</strain>
    </source>
</reference>